<evidence type="ECO:0000256" key="3">
    <source>
        <dbReference type="ARBA" id="ARBA00023054"/>
    </source>
</evidence>
<evidence type="ECO:0000256" key="2">
    <source>
        <dbReference type="ARBA" id="ARBA00022553"/>
    </source>
</evidence>
<gene>
    <name evidence="5" type="ORF">QYM36_014779</name>
</gene>
<name>A0AA88HG71_ARTSF</name>
<dbReference type="InterPro" id="IPR011680">
    <property type="entry name" value="FEZ"/>
</dbReference>
<protein>
    <submittedName>
        <fullName evidence="5">Uncharacterized protein</fullName>
    </submittedName>
</protein>
<sequence length="107" mass="12054">MREVLVKMSGIELRVEAPLAISESEEFEDLNMANNNGGWSRIDNDANVHTSESDNNFGETFSGSLEDLVSTFDEKVTNCLKDFQETTENIAPVQRRLEDETIAECHQ</sequence>
<dbReference type="GO" id="GO:0005737">
    <property type="term" value="C:cytoplasm"/>
    <property type="evidence" value="ECO:0007669"/>
    <property type="project" value="TreeGrafter"/>
</dbReference>
<dbReference type="GO" id="GO:0030424">
    <property type="term" value="C:axon"/>
    <property type="evidence" value="ECO:0007669"/>
    <property type="project" value="TreeGrafter"/>
</dbReference>
<comment type="similarity">
    <text evidence="1">Belongs to the zygin family.</text>
</comment>
<proteinExistence type="inferred from homology"/>
<dbReference type="Proteomes" id="UP001187531">
    <property type="component" value="Unassembled WGS sequence"/>
</dbReference>
<dbReference type="EMBL" id="JAVRJZ010000019">
    <property type="protein sequence ID" value="KAK2706851.1"/>
    <property type="molecule type" value="Genomic_DNA"/>
</dbReference>
<comment type="caution">
    <text evidence="5">The sequence shown here is derived from an EMBL/GenBank/DDBJ whole genome shotgun (WGS) entry which is preliminary data.</text>
</comment>
<keyword evidence="3" id="KW-0175">Coiled coil</keyword>
<evidence type="ECO:0000313" key="5">
    <source>
        <dbReference type="EMBL" id="KAK2706851.1"/>
    </source>
</evidence>
<organism evidence="5 6">
    <name type="scientific">Artemia franciscana</name>
    <name type="common">Brine shrimp</name>
    <name type="synonym">Artemia sanfranciscana</name>
    <dbReference type="NCBI Taxonomy" id="6661"/>
    <lineage>
        <taxon>Eukaryota</taxon>
        <taxon>Metazoa</taxon>
        <taxon>Ecdysozoa</taxon>
        <taxon>Arthropoda</taxon>
        <taxon>Crustacea</taxon>
        <taxon>Branchiopoda</taxon>
        <taxon>Anostraca</taxon>
        <taxon>Artemiidae</taxon>
        <taxon>Artemia</taxon>
    </lineage>
</organism>
<accession>A0AA88HG71</accession>
<dbReference type="Pfam" id="PF07763">
    <property type="entry name" value="FEZ"/>
    <property type="match status" value="1"/>
</dbReference>
<feature type="compositionally biased region" description="Polar residues" evidence="4">
    <location>
        <begin position="47"/>
        <end position="57"/>
    </location>
</feature>
<feature type="region of interest" description="Disordered" evidence="4">
    <location>
        <begin position="35"/>
        <end position="57"/>
    </location>
</feature>
<keyword evidence="6" id="KW-1185">Reference proteome</keyword>
<evidence type="ECO:0000256" key="1">
    <source>
        <dbReference type="ARBA" id="ARBA00006788"/>
    </source>
</evidence>
<dbReference type="PANTHER" id="PTHR12394:SF12">
    <property type="entry name" value="LD08195P"/>
    <property type="match status" value="1"/>
</dbReference>
<evidence type="ECO:0000256" key="4">
    <source>
        <dbReference type="SAM" id="MobiDB-lite"/>
    </source>
</evidence>
<dbReference type="PANTHER" id="PTHR12394">
    <property type="entry name" value="ZYGIN"/>
    <property type="match status" value="1"/>
</dbReference>
<dbReference type="AlphaFoldDB" id="A0AA88HG71"/>
<keyword evidence="2" id="KW-0597">Phosphoprotein</keyword>
<reference evidence="5" key="1">
    <citation type="submission" date="2023-07" db="EMBL/GenBank/DDBJ databases">
        <title>Chromosome-level genome assembly of Artemia franciscana.</title>
        <authorList>
            <person name="Jo E."/>
        </authorList>
    </citation>
    <scope>NUCLEOTIDE SEQUENCE</scope>
    <source>
        <tissue evidence="5">Whole body</tissue>
    </source>
</reference>
<evidence type="ECO:0000313" key="6">
    <source>
        <dbReference type="Proteomes" id="UP001187531"/>
    </source>
</evidence>